<organism evidence="1 2">
    <name type="scientific">Flavimaribacter sediminis</name>
    <dbReference type="NCBI Taxonomy" id="2865987"/>
    <lineage>
        <taxon>Bacteria</taxon>
        <taxon>Pseudomonadati</taxon>
        <taxon>Pseudomonadota</taxon>
        <taxon>Alphaproteobacteria</taxon>
        <taxon>Hyphomicrobiales</taxon>
        <taxon>Rhizobiaceae</taxon>
        <taxon>Flavimaribacter</taxon>
    </lineage>
</organism>
<proteinExistence type="predicted"/>
<comment type="caution">
    <text evidence="1">The sequence shown here is derived from an EMBL/GenBank/DDBJ whole genome shotgun (WGS) entry which is preliminary data.</text>
</comment>
<dbReference type="EMBL" id="JAICBX010000003">
    <property type="protein sequence ID" value="MBW8639197.1"/>
    <property type="molecule type" value="Genomic_DNA"/>
</dbReference>
<accession>A0AAE2ZTC6</accession>
<dbReference type="AlphaFoldDB" id="A0AAE2ZTC6"/>
<keyword evidence="2" id="KW-1185">Reference proteome</keyword>
<evidence type="ECO:0000313" key="2">
    <source>
        <dbReference type="Proteomes" id="UP001196509"/>
    </source>
</evidence>
<protein>
    <submittedName>
        <fullName evidence="1">Sulfotransferase</fullName>
    </submittedName>
</protein>
<dbReference type="Proteomes" id="UP001196509">
    <property type="component" value="Unassembled WGS sequence"/>
</dbReference>
<dbReference type="SUPFAM" id="SSF52540">
    <property type="entry name" value="P-loop containing nucleoside triphosphate hydrolases"/>
    <property type="match status" value="1"/>
</dbReference>
<dbReference type="Gene3D" id="3.40.50.300">
    <property type="entry name" value="P-loop containing nucleotide triphosphate hydrolases"/>
    <property type="match status" value="1"/>
</dbReference>
<dbReference type="InterPro" id="IPR027417">
    <property type="entry name" value="P-loop_NTPase"/>
</dbReference>
<dbReference type="RefSeq" id="WP_220229900.1">
    <property type="nucleotide sequence ID" value="NZ_JAICBX010000003.1"/>
</dbReference>
<reference evidence="1" key="1">
    <citation type="submission" date="2021-08" db="EMBL/GenBank/DDBJ databases">
        <title>Hoeflea bacterium WL0058 sp. nov., isolated from the sediment.</title>
        <authorList>
            <person name="Wang L."/>
            <person name="Zhang D."/>
        </authorList>
    </citation>
    <scope>NUCLEOTIDE SEQUENCE</scope>
    <source>
        <strain evidence="1">WL0058</strain>
    </source>
</reference>
<gene>
    <name evidence="1" type="ORF">K1W69_18525</name>
</gene>
<sequence>MGLFLANHYSSLKGAIFIICYGRSGSTLLTRLINTIPGACIRGENANALMHLFRAFEAAHRTRYAQGKPELADTAPWFGADKVAPSEFGDALIDCFVRQILKPEPTATWLGFKEIRYHELGDKFADYLDFMQKFFPNAHFIFNRRSHIDVARSGWFAQRPGKTVEKLVDEMNAAFLDYHEKHPGNSSITDYEDFSEDPSRLKPVFDMLGEELDLPRCREILNVRLKH</sequence>
<dbReference type="Pfam" id="PF13469">
    <property type="entry name" value="Sulfotransfer_3"/>
    <property type="match status" value="1"/>
</dbReference>
<name>A0AAE2ZTC6_9HYPH</name>
<evidence type="ECO:0000313" key="1">
    <source>
        <dbReference type="EMBL" id="MBW8639197.1"/>
    </source>
</evidence>